<dbReference type="CDD" id="cd01734">
    <property type="entry name" value="YlxS_C"/>
    <property type="match status" value="1"/>
</dbReference>
<proteinExistence type="inferred from homology"/>
<comment type="similarity">
    <text evidence="3">Belongs to the RimP family.</text>
</comment>
<dbReference type="EMBL" id="BAAALF010000368">
    <property type="protein sequence ID" value="GAA1069986.1"/>
    <property type="molecule type" value="Genomic_DNA"/>
</dbReference>
<protein>
    <recommendedName>
        <fullName evidence="3">Ribosome maturation factor RimP</fullName>
    </recommendedName>
</protein>
<accession>A0ABN1T9G1</accession>
<feature type="domain" description="Ribosome maturation factor RimP N-terminal" evidence="5">
    <location>
        <begin position="12"/>
        <end position="85"/>
    </location>
</feature>
<organism evidence="7 8">
    <name type="scientific">Kitasatospora nipponensis</name>
    <dbReference type="NCBI Taxonomy" id="258049"/>
    <lineage>
        <taxon>Bacteria</taxon>
        <taxon>Bacillati</taxon>
        <taxon>Actinomycetota</taxon>
        <taxon>Actinomycetes</taxon>
        <taxon>Kitasatosporales</taxon>
        <taxon>Streptomycetaceae</taxon>
        <taxon>Kitasatospora</taxon>
    </lineage>
</organism>
<feature type="domain" description="Ribosome maturation factor RimP C-terminal" evidence="6">
    <location>
        <begin position="89"/>
        <end position="156"/>
    </location>
</feature>
<name>A0ABN1T9G1_9ACTN</name>
<comment type="subcellular location">
    <subcellularLocation>
        <location evidence="3">Cytoplasm</location>
    </subcellularLocation>
</comment>
<comment type="function">
    <text evidence="3">Required for maturation of 30S ribosomal subunits.</text>
</comment>
<dbReference type="Proteomes" id="UP001500037">
    <property type="component" value="Unassembled WGS sequence"/>
</dbReference>
<keyword evidence="1 3" id="KW-0963">Cytoplasm</keyword>
<dbReference type="Pfam" id="PF17384">
    <property type="entry name" value="DUF150_C"/>
    <property type="match status" value="1"/>
</dbReference>
<dbReference type="HAMAP" id="MF_01077">
    <property type="entry name" value="RimP"/>
    <property type="match status" value="1"/>
</dbReference>
<reference evidence="7 8" key="1">
    <citation type="journal article" date="2019" name="Int. J. Syst. Evol. Microbiol.">
        <title>The Global Catalogue of Microorganisms (GCM) 10K type strain sequencing project: providing services to taxonomists for standard genome sequencing and annotation.</title>
        <authorList>
            <consortium name="The Broad Institute Genomics Platform"/>
            <consortium name="The Broad Institute Genome Sequencing Center for Infectious Disease"/>
            <person name="Wu L."/>
            <person name="Ma J."/>
        </authorList>
    </citation>
    <scope>NUCLEOTIDE SEQUENCE [LARGE SCALE GENOMIC DNA]</scope>
    <source>
        <strain evidence="7 8">JCM 13004</strain>
    </source>
</reference>
<dbReference type="InterPro" id="IPR028998">
    <property type="entry name" value="RimP_C"/>
</dbReference>
<dbReference type="InterPro" id="IPR035956">
    <property type="entry name" value="RimP_N_sf"/>
</dbReference>
<evidence type="ECO:0000259" key="5">
    <source>
        <dbReference type="Pfam" id="PF02576"/>
    </source>
</evidence>
<dbReference type="RefSeq" id="WP_344447068.1">
    <property type="nucleotide sequence ID" value="NZ_BAAALF010000368.1"/>
</dbReference>
<evidence type="ECO:0000313" key="7">
    <source>
        <dbReference type="EMBL" id="GAA1069986.1"/>
    </source>
</evidence>
<dbReference type="Gene3D" id="3.30.300.70">
    <property type="entry name" value="RimP-like superfamily, N-terminal"/>
    <property type="match status" value="1"/>
</dbReference>
<comment type="caution">
    <text evidence="7">The sequence shown here is derived from an EMBL/GenBank/DDBJ whole genome shotgun (WGS) entry which is preliminary data.</text>
</comment>
<gene>
    <name evidence="3 7" type="primary">rimP</name>
    <name evidence="7" type="ORF">GCM10009665_77870</name>
</gene>
<keyword evidence="8" id="KW-1185">Reference proteome</keyword>
<feature type="compositionally biased region" description="Acidic residues" evidence="4">
    <location>
        <begin position="163"/>
        <end position="205"/>
    </location>
</feature>
<feature type="region of interest" description="Disordered" evidence="4">
    <location>
        <begin position="161"/>
        <end position="205"/>
    </location>
</feature>
<evidence type="ECO:0000256" key="4">
    <source>
        <dbReference type="SAM" id="MobiDB-lite"/>
    </source>
</evidence>
<dbReference type="PANTHER" id="PTHR33867">
    <property type="entry name" value="RIBOSOME MATURATION FACTOR RIMP"/>
    <property type="match status" value="1"/>
</dbReference>
<keyword evidence="2 3" id="KW-0690">Ribosome biogenesis</keyword>
<evidence type="ECO:0000256" key="3">
    <source>
        <dbReference type="HAMAP-Rule" id="MF_01077"/>
    </source>
</evidence>
<dbReference type="InterPro" id="IPR003728">
    <property type="entry name" value="Ribosome_maturation_RimP"/>
</dbReference>
<dbReference type="InterPro" id="IPR028989">
    <property type="entry name" value="RimP_N"/>
</dbReference>
<dbReference type="SUPFAM" id="SSF75420">
    <property type="entry name" value="YhbC-like, N-terminal domain"/>
    <property type="match status" value="1"/>
</dbReference>
<evidence type="ECO:0000256" key="1">
    <source>
        <dbReference type="ARBA" id="ARBA00022490"/>
    </source>
</evidence>
<dbReference type="PANTHER" id="PTHR33867:SF1">
    <property type="entry name" value="RIBOSOME MATURATION FACTOR RIMP"/>
    <property type="match status" value="1"/>
</dbReference>
<sequence>MSTTPTDRLRALLEPLAEQAGLDLEDVRVSQAGSRRQVQIDVDADGGVDLDAIAAFSREIGQALDASDVMGAAAYVLEVGSPGVDRPITEPRHWRRNTGRLVKVQLVDGGEIVARVLEIDEAGALVEVQPVKGRGRAKERRLEFAEVAKARIQVEFNRKEDEQLLADADDATEDLDEDADDLDDDAADDTDDTDGADDESVTAEQ</sequence>
<dbReference type="NCBIfam" id="NF000930">
    <property type="entry name" value="PRK00092.2-2"/>
    <property type="match status" value="1"/>
</dbReference>
<evidence type="ECO:0000259" key="6">
    <source>
        <dbReference type="Pfam" id="PF17384"/>
    </source>
</evidence>
<evidence type="ECO:0000313" key="8">
    <source>
        <dbReference type="Proteomes" id="UP001500037"/>
    </source>
</evidence>
<evidence type="ECO:0000256" key="2">
    <source>
        <dbReference type="ARBA" id="ARBA00022517"/>
    </source>
</evidence>
<dbReference type="Pfam" id="PF02576">
    <property type="entry name" value="RimP_N"/>
    <property type="match status" value="1"/>
</dbReference>